<dbReference type="Proteomes" id="UP000006315">
    <property type="component" value="Unassembled WGS sequence"/>
</dbReference>
<sequence>MKLKKIFVVGLILLSYLFIYTDLANAAGNNPGNLYYVKSGDSLEEIAVKFDTTVKDLKVTNGLQTNLLFVGQKLKVPVIYKVVAGDSLQKIATAFNTTVETIKITNGLSSDALTVGQKMKISPKRMSIEGQHILMTREEFKEWLLNHKFSRKINLIQQHHTWAPSYKHFKGGNHFSLLKGMENYHRQTMKWNNIAQNITTFPDGKIAVSRPFNVAPEGTIGWGANHAGIMIEHVGNFDQGFDVMTKEQKETIVYITALLCIKFGLTPSVDTITYHRWWDLRTGNRVLDNSQGAAVKTCPGTAFFGGNTTKSATQYFYPLVSNKMNEIWKQQ</sequence>
<keyword evidence="3" id="KW-0732">Signal</keyword>
<dbReference type="InterPro" id="IPR018392">
    <property type="entry name" value="LysM"/>
</dbReference>
<feature type="domain" description="LysM" evidence="4">
    <location>
        <begin position="33"/>
        <end position="76"/>
    </location>
</feature>
<proteinExistence type="predicted"/>
<dbReference type="GO" id="GO:0008745">
    <property type="term" value="F:N-acetylmuramoyl-L-alanine amidase activity"/>
    <property type="evidence" value="ECO:0007669"/>
    <property type="project" value="InterPro"/>
</dbReference>
<dbReference type="AlphaFoldDB" id="K6DIX0"/>
<dbReference type="PROSITE" id="PS51782">
    <property type="entry name" value="LYSM"/>
    <property type="match status" value="2"/>
</dbReference>
<accession>K6DIX0</accession>
<feature type="signal peptide" evidence="3">
    <location>
        <begin position="1"/>
        <end position="26"/>
    </location>
</feature>
<evidence type="ECO:0000313" key="5">
    <source>
        <dbReference type="EMBL" id="EKN68274.1"/>
    </source>
</evidence>
<dbReference type="Pfam" id="PF01476">
    <property type="entry name" value="LysM"/>
    <property type="match status" value="2"/>
</dbReference>
<feature type="domain" description="LysM" evidence="4">
    <location>
        <begin position="78"/>
        <end position="121"/>
    </location>
</feature>
<evidence type="ECO:0000259" key="4">
    <source>
        <dbReference type="PROSITE" id="PS51782"/>
    </source>
</evidence>
<dbReference type="CDD" id="cd06583">
    <property type="entry name" value="PGRP"/>
    <property type="match status" value="1"/>
</dbReference>
<dbReference type="EMBL" id="AJLR01000040">
    <property type="protein sequence ID" value="EKN68274.1"/>
    <property type="molecule type" value="Genomic_DNA"/>
</dbReference>
<dbReference type="InterPro" id="IPR002502">
    <property type="entry name" value="Amidase_domain"/>
</dbReference>
<evidence type="ECO:0000256" key="3">
    <source>
        <dbReference type="SAM" id="SignalP"/>
    </source>
</evidence>
<gene>
    <name evidence="5" type="ORF">BAZO_04510</name>
</gene>
<dbReference type="SUPFAM" id="SSF55846">
    <property type="entry name" value="N-acetylmuramoyl-L-alanine amidase-like"/>
    <property type="match status" value="1"/>
</dbReference>
<dbReference type="STRING" id="1131731.BAZO_04510"/>
<name>K6DIX0_SCHAZ</name>
<dbReference type="Pfam" id="PF01510">
    <property type="entry name" value="Amidase_2"/>
    <property type="match status" value="1"/>
</dbReference>
<dbReference type="CDD" id="cd00118">
    <property type="entry name" value="LysM"/>
    <property type="match status" value="2"/>
</dbReference>
<protein>
    <recommendedName>
        <fullName evidence="2">Autolysin</fullName>
    </recommendedName>
    <alternativeName>
        <fullName evidence="1">Cell wall hydrolase</fullName>
    </alternativeName>
</protein>
<dbReference type="GO" id="GO:0008932">
    <property type="term" value="F:lytic endotransglycosylase activity"/>
    <property type="evidence" value="ECO:0007669"/>
    <property type="project" value="TreeGrafter"/>
</dbReference>
<evidence type="ECO:0000256" key="2">
    <source>
        <dbReference type="ARBA" id="ARBA00032390"/>
    </source>
</evidence>
<dbReference type="InterPro" id="IPR036505">
    <property type="entry name" value="Amidase/PGRP_sf"/>
</dbReference>
<dbReference type="SMART" id="SM00257">
    <property type="entry name" value="LysM"/>
    <property type="match status" value="2"/>
</dbReference>
<dbReference type="Gene3D" id="3.10.350.10">
    <property type="entry name" value="LysM domain"/>
    <property type="match status" value="2"/>
</dbReference>
<dbReference type="RefSeq" id="WP_003330093.1">
    <property type="nucleotide sequence ID" value="NZ_AJLR01000040.1"/>
</dbReference>
<dbReference type="PANTHER" id="PTHR33734:SF22">
    <property type="entry name" value="MEMBRANE-BOUND LYTIC MUREIN TRANSGLYCOSYLASE D"/>
    <property type="match status" value="1"/>
</dbReference>
<dbReference type="PATRIC" id="fig|1131731.3.peg.941"/>
<dbReference type="GO" id="GO:0009253">
    <property type="term" value="P:peptidoglycan catabolic process"/>
    <property type="evidence" value="ECO:0007669"/>
    <property type="project" value="InterPro"/>
</dbReference>
<keyword evidence="6" id="KW-1185">Reference proteome</keyword>
<feature type="chain" id="PRO_5003893972" description="Autolysin" evidence="3">
    <location>
        <begin position="27"/>
        <end position="331"/>
    </location>
</feature>
<dbReference type="InterPro" id="IPR036779">
    <property type="entry name" value="LysM_dom_sf"/>
</dbReference>
<comment type="caution">
    <text evidence="5">The sequence shown here is derived from an EMBL/GenBank/DDBJ whole genome shotgun (WGS) entry which is preliminary data.</text>
</comment>
<dbReference type="PANTHER" id="PTHR33734">
    <property type="entry name" value="LYSM DOMAIN-CONTAINING GPI-ANCHORED PROTEIN 2"/>
    <property type="match status" value="1"/>
</dbReference>
<evidence type="ECO:0000313" key="6">
    <source>
        <dbReference type="Proteomes" id="UP000006315"/>
    </source>
</evidence>
<dbReference type="SUPFAM" id="SSF54106">
    <property type="entry name" value="LysM domain"/>
    <property type="match status" value="2"/>
</dbReference>
<reference evidence="5 6" key="1">
    <citation type="journal article" date="2012" name="Front. Microbiol.">
        <title>Redundancy and modularity in membrane-associated dissimilatory nitrate reduction in Bacillus.</title>
        <authorList>
            <person name="Heylen K."/>
            <person name="Keltjens J."/>
        </authorList>
    </citation>
    <scope>NUCLEOTIDE SEQUENCE [LARGE SCALE GENOMIC DNA]</scope>
    <source>
        <strain evidence="5 6">LMG 9581</strain>
    </source>
</reference>
<dbReference type="Gene3D" id="3.40.80.10">
    <property type="entry name" value="Peptidoglycan recognition protein-like"/>
    <property type="match status" value="1"/>
</dbReference>
<organism evidence="5 6">
    <name type="scientific">Schinkia azotoformans LMG 9581</name>
    <dbReference type="NCBI Taxonomy" id="1131731"/>
    <lineage>
        <taxon>Bacteria</taxon>
        <taxon>Bacillati</taxon>
        <taxon>Bacillota</taxon>
        <taxon>Bacilli</taxon>
        <taxon>Bacillales</taxon>
        <taxon>Bacillaceae</taxon>
        <taxon>Calidifontibacillus/Schinkia group</taxon>
        <taxon>Schinkia</taxon>
    </lineage>
</organism>
<evidence type="ECO:0000256" key="1">
    <source>
        <dbReference type="ARBA" id="ARBA00030881"/>
    </source>
</evidence>